<dbReference type="InterPro" id="IPR008286">
    <property type="entry name" value="Prn/Lys/Arg_de-COase_C"/>
</dbReference>
<dbReference type="PANTHER" id="PTHR43277">
    <property type="entry name" value="ARGININE DECARBOXYLASE"/>
    <property type="match status" value="1"/>
</dbReference>
<evidence type="ECO:0000256" key="3">
    <source>
        <dbReference type="ARBA" id="ARBA00022793"/>
    </source>
</evidence>
<dbReference type="InterPro" id="IPR052357">
    <property type="entry name" value="Orn_Lys_Arg_decarboxylase-I"/>
</dbReference>
<feature type="non-terminal residue" evidence="8">
    <location>
        <position position="481"/>
    </location>
</feature>
<dbReference type="InterPro" id="IPR015424">
    <property type="entry name" value="PyrdxlP-dep_Trfase"/>
</dbReference>
<evidence type="ECO:0000313" key="8">
    <source>
        <dbReference type="EMBL" id="EPS62102.1"/>
    </source>
</evidence>
<evidence type="ECO:0008006" key="10">
    <source>
        <dbReference type="Google" id="ProtNLM"/>
    </source>
</evidence>
<feature type="domain" description="Orn/Lys/Arg decarboxylases family 1 pyridoxal-P attachment site" evidence="6">
    <location>
        <begin position="1"/>
        <end position="291"/>
    </location>
</feature>
<dbReference type="SUPFAM" id="SSF53383">
    <property type="entry name" value="PLP-dependent transferases"/>
    <property type="match status" value="1"/>
</dbReference>
<dbReference type="SUPFAM" id="SSF55904">
    <property type="entry name" value="Ornithine decarboxylase C-terminal domain"/>
    <property type="match status" value="1"/>
</dbReference>
<dbReference type="InterPro" id="IPR036633">
    <property type="entry name" value="Prn/Lys/Arg_de-COase_C_sf"/>
</dbReference>
<dbReference type="Proteomes" id="UP000015453">
    <property type="component" value="Unassembled WGS sequence"/>
</dbReference>
<dbReference type="AlphaFoldDB" id="S8DQN4"/>
<dbReference type="Gene3D" id="3.90.100.10">
    <property type="entry name" value="Orn/Lys/Arg decarboxylase, C-terminal domain"/>
    <property type="match status" value="1"/>
</dbReference>
<comment type="caution">
    <text evidence="8">The sequence shown here is derived from an EMBL/GenBank/DDBJ whole genome shotgun (WGS) entry which is preliminary data.</text>
</comment>
<dbReference type="OrthoDB" id="5978656at2759"/>
<evidence type="ECO:0000256" key="4">
    <source>
        <dbReference type="ARBA" id="ARBA00022898"/>
    </source>
</evidence>
<keyword evidence="3" id="KW-0210">Decarboxylase</keyword>
<evidence type="ECO:0000313" key="9">
    <source>
        <dbReference type="Proteomes" id="UP000015453"/>
    </source>
</evidence>
<comment type="similarity">
    <text evidence="2">Belongs to the Orn/Lys/Arg decarboxylase class-I family.</text>
</comment>
<feature type="non-terminal residue" evidence="8">
    <location>
        <position position="1"/>
    </location>
</feature>
<dbReference type="CDD" id="cd00615">
    <property type="entry name" value="Orn_deC_like"/>
    <property type="match status" value="1"/>
</dbReference>
<dbReference type="InterPro" id="IPR000310">
    <property type="entry name" value="Orn/Lys/Arg_deCO2ase_major_dom"/>
</dbReference>
<proteinExistence type="inferred from homology"/>
<protein>
    <recommendedName>
        <fullName evidence="10">Orn/Lys/Arg decarboxylases family 1 pyridoxal-P attachment site domain-containing protein</fullName>
    </recommendedName>
</protein>
<evidence type="ECO:0000256" key="1">
    <source>
        <dbReference type="ARBA" id="ARBA00001933"/>
    </source>
</evidence>
<keyword evidence="4" id="KW-0663">Pyridoxal phosphate</keyword>
<dbReference type="GO" id="GO:0016831">
    <property type="term" value="F:carboxy-lyase activity"/>
    <property type="evidence" value="ECO:0007669"/>
    <property type="project" value="UniProtKB-KW"/>
</dbReference>
<evidence type="ECO:0000256" key="2">
    <source>
        <dbReference type="ARBA" id="ARBA00010671"/>
    </source>
</evidence>
<evidence type="ECO:0000259" key="6">
    <source>
        <dbReference type="Pfam" id="PF01276"/>
    </source>
</evidence>
<reference evidence="8 9" key="1">
    <citation type="journal article" date="2013" name="BMC Genomics">
        <title>The miniature genome of a carnivorous plant Genlisea aurea contains a low number of genes and short non-coding sequences.</title>
        <authorList>
            <person name="Leushkin E.V."/>
            <person name="Sutormin R.A."/>
            <person name="Nabieva E.R."/>
            <person name="Penin A.A."/>
            <person name="Kondrashov A.S."/>
            <person name="Logacheva M.D."/>
        </authorList>
    </citation>
    <scope>NUCLEOTIDE SEQUENCE [LARGE SCALE GENOMIC DNA]</scope>
</reference>
<evidence type="ECO:0000256" key="5">
    <source>
        <dbReference type="ARBA" id="ARBA00023239"/>
    </source>
</evidence>
<keyword evidence="5" id="KW-0456">Lyase</keyword>
<dbReference type="Gene3D" id="3.40.640.10">
    <property type="entry name" value="Type I PLP-dependent aspartate aminotransferase-like (Major domain)"/>
    <property type="match status" value="1"/>
</dbReference>
<keyword evidence="9" id="KW-1185">Reference proteome</keyword>
<evidence type="ECO:0000259" key="7">
    <source>
        <dbReference type="Pfam" id="PF03711"/>
    </source>
</evidence>
<dbReference type="Pfam" id="PF01276">
    <property type="entry name" value="OKR_DC_1"/>
    <property type="match status" value="1"/>
</dbReference>
<dbReference type="PANTHER" id="PTHR43277:SF4">
    <property type="entry name" value="ARGININE DECARBOXYLASE"/>
    <property type="match status" value="1"/>
</dbReference>
<dbReference type="Pfam" id="PF03711">
    <property type="entry name" value="OKR_DC_1_C"/>
    <property type="match status" value="1"/>
</dbReference>
<comment type="cofactor">
    <cofactor evidence="1">
        <name>pyridoxal 5'-phosphate</name>
        <dbReference type="ChEBI" id="CHEBI:597326"/>
    </cofactor>
</comment>
<sequence length="481" mass="50692">PPLVAALEASAAEDAASFHFPGHNRGEAAPPSLARLIGTRPFKHDLPELPELGDLFSSEGPIFEAQKLAAELFGASETWFLVGGSTCGIQTAIMSTCDPGDVLVLPRNAHISAVSGMVLSGALPEYVVPEYDSKWDVASGITPSQAIKCRLYDDLEKRGRKPAAVLIVSPSYHGICSDVAVISKLCHDSDVPLIVDEAHGAHFGFHPKLPSSALSLGADLVVQSTHKTLCSLTQSSMLHLSGGFGRVDRGRIRRCLRTVQSSSPSYLLLASLDAARAQLNESSFDGAIELSEEAKRRIGGIPGISVVGCADFPNFPAVDPLRITVGTWGLGLSGHAADGALFREFGVVSELVGTRSFTLAFGLGTRGDHVSRLVEGLRHLSGNFCSSSTTTSSSSSTYDLGEIDVVLSPREAFFAEKRSVRISESVGEICGEVICPYPPGIPLLFPGEVITESALNYLLSVRSHGGGVAGAADQSLLVVCR</sequence>
<organism evidence="8 9">
    <name type="scientific">Genlisea aurea</name>
    <dbReference type="NCBI Taxonomy" id="192259"/>
    <lineage>
        <taxon>Eukaryota</taxon>
        <taxon>Viridiplantae</taxon>
        <taxon>Streptophyta</taxon>
        <taxon>Embryophyta</taxon>
        <taxon>Tracheophyta</taxon>
        <taxon>Spermatophyta</taxon>
        <taxon>Magnoliopsida</taxon>
        <taxon>eudicotyledons</taxon>
        <taxon>Gunneridae</taxon>
        <taxon>Pentapetalae</taxon>
        <taxon>asterids</taxon>
        <taxon>lamiids</taxon>
        <taxon>Lamiales</taxon>
        <taxon>Lentibulariaceae</taxon>
        <taxon>Genlisea</taxon>
    </lineage>
</organism>
<dbReference type="InterPro" id="IPR015421">
    <property type="entry name" value="PyrdxlP-dep_Trfase_major"/>
</dbReference>
<name>S8DQN4_9LAMI</name>
<gene>
    <name evidence="8" type="ORF">M569_12690</name>
</gene>
<dbReference type="EMBL" id="AUSU01006394">
    <property type="protein sequence ID" value="EPS62102.1"/>
    <property type="molecule type" value="Genomic_DNA"/>
</dbReference>
<accession>S8DQN4</accession>
<feature type="domain" description="Orn/Lys/Arg decarboxylase C-terminal" evidence="7">
    <location>
        <begin position="402"/>
        <end position="463"/>
    </location>
</feature>